<dbReference type="EMBL" id="JBEDUW010000002">
    <property type="protein sequence ID" value="KAK9942499.1"/>
    <property type="molecule type" value="Genomic_DNA"/>
</dbReference>
<dbReference type="InterPro" id="IPR014729">
    <property type="entry name" value="Rossmann-like_a/b/a_fold"/>
</dbReference>
<gene>
    <name evidence="2" type="ORF">M0R45_008161</name>
</gene>
<reference evidence="2 3" key="1">
    <citation type="journal article" date="2023" name="G3 (Bethesda)">
        <title>A chromosome-length genome assembly and annotation of blackberry (Rubus argutus, cv. 'Hillquist').</title>
        <authorList>
            <person name="Bruna T."/>
            <person name="Aryal R."/>
            <person name="Dudchenko O."/>
            <person name="Sargent D.J."/>
            <person name="Mead D."/>
            <person name="Buti M."/>
            <person name="Cavallini A."/>
            <person name="Hytonen T."/>
            <person name="Andres J."/>
            <person name="Pham M."/>
            <person name="Weisz D."/>
            <person name="Mascagni F."/>
            <person name="Usai G."/>
            <person name="Natali L."/>
            <person name="Bassil N."/>
            <person name="Fernandez G.E."/>
            <person name="Lomsadze A."/>
            <person name="Armour M."/>
            <person name="Olukolu B."/>
            <person name="Poorten T."/>
            <person name="Britton C."/>
            <person name="Davik J."/>
            <person name="Ashrafi H."/>
            <person name="Aiden E.L."/>
            <person name="Borodovsky M."/>
            <person name="Worthington M."/>
        </authorList>
    </citation>
    <scope>NUCLEOTIDE SEQUENCE [LARGE SCALE GENOMIC DNA]</scope>
    <source>
        <strain evidence="2">PI 553951</strain>
    </source>
</reference>
<proteinExistence type="predicted"/>
<comment type="caution">
    <text evidence="2">The sequence shown here is derived from an EMBL/GenBank/DDBJ whole genome shotgun (WGS) entry which is preliminary data.</text>
</comment>
<evidence type="ECO:0000259" key="1">
    <source>
        <dbReference type="Pfam" id="PF00582"/>
    </source>
</evidence>
<dbReference type="Pfam" id="PF00582">
    <property type="entry name" value="Usp"/>
    <property type="match status" value="1"/>
</dbReference>
<accession>A0AAW1Y0X1</accession>
<evidence type="ECO:0000313" key="2">
    <source>
        <dbReference type="EMBL" id="KAK9942499.1"/>
    </source>
</evidence>
<dbReference type="PANTHER" id="PTHR47583:SF1">
    <property type="entry name" value="ADENINE NUCLEOTIDE ALPHA HYDROLASES-LIKE SUPERFAMILY PROTEIN"/>
    <property type="match status" value="1"/>
</dbReference>
<feature type="domain" description="UspA" evidence="1">
    <location>
        <begin position="7"/>
        <end position="75"/>
    </location>
</feature>
<dbReference type="InterPro" id="IPR006016">
    <property type="entry name" value="UspA"/>
</dbReference>
<dbReference type="Gene3D" id="3.40.50.620">
    <property type="entry name" value="HUPs"/>
    <property type="match status" value="1"/>
</dbReference>
<dbReference type="AlphaFoldDB" id="A0AAW1Y0X1"/>
<evidence type="ECO:0000313" key="3">
    <source>
        <dbReference type="Proteomes" id="UP001457282"/>
    </source>
</evidence>
<dbReference type="Proteomes" id="UP001457282">
    <property type="component" value="Unassembled WGS sequence"/>
</dbReference>
<dbReference type="PANTHER" id="PTHR47583">
    <property type="entry name" value="ADENINE NUCLEOTIDE ALPHA HYDROLASES-LIKE SUPERFAMILY PROTEIN"/>
    <property type="match status" value="1"/>
</dbReference>
<keyword evidence="3" id="KW-1185">Reference proteome</keyword>
<sequence length="85" mass="9352">MEKLAVEAFEVARVRTNARIVEGDPGKVICKEAKRIKPVAVVLGSRGRSLIQSVLQGSVGEYCFHNFKSAPIIIVPRKEAEEALF</sequence>
<dbReference type="CDD" id="cd23659">
    <property type="entry name" value="USP_At3g01520-like"/>
    <property type="match status" value="1"/>
</dbReference>
<dbReference type="SUPFAM" id="SSF52402">
    <property type="entry name" value="Adenine nucleotide alpha hydrolases-like"/>
    <property type="match status" value="1"/>
</dbReference>
<organism evidence="2 3">
    <name type="scientific">Rubus argutus</name>
    <name type="common">Southern blackberry</name>
    <dbReference type="NCBI Taxonomy" id="59490"/>
    <lineage>
        <taxon>Eukaryota</taxon>
        <taxon>Viridiplantae</taxon>
        <taxon>Streptophyta</taxon>
        <taxon>Embryophyta</taxon>
        <taxon>Tracheophyta</taxon>
        <taxon>Spermatophyta</taxon>
        <taxon>Magnoliopsida</taxon>
        <taxon>eudicotyledons</taxon>
        <taxon>Gunneridae</taxon>
        <taxon>Pentapetalae</taxon>
        <taxon>rosids</taxon>
        <taxon>fabids</taxon>
        <taxon>Rosales</taxon>
        <taxon>Rosaceae</taxon>
        <taxon>Rosoideae</taxon>
        <taxon>Rosoideae incertae sedis</taxon>
        <taxon>Rubus</taxon>
    </lineage>
</organism>
<name>A0AAW1Y0X1_RUBAR</name>
<protein>
    <recommendedName>
        <fullName evidence="1">UspA domain-containing protein</fullName>
    </recommendedName>
</protein>